<dbReference type="PROSITE" id="PS00518">
    <property type="entry name" value="ZF_RING_1"/>
    <property type="match status" value="1"/>
</dbReference>
<dbReference type="Gene3D" id="3.30.40.10">
    <property type="entry name" value="Zinc/RING finger domain, C3HC4 (zinc finger)"/>
    <property type="match status" value="1"/>
</dbReference>
<dbReference type="InterPro" id="IPR001841">
    <property type="entry name" value="Znf_RING"/>
</dbReference>
<evidence type="ECO:0000256" key="1">
    <source>
        <dbReference type="ARBA" id="ARBA00022723"/>
    </source>
</evidence>
<evidence type="ECO:0000259" key="6">
    <source>
        <dbReference type="PROSITE" id="PS50119"/>
    </source>
</evidence>
<dbReference type="EMBL" id="UYJE01007314">
    <property type="protein sequence ID" value="VDI53600.1"/>
    <property type="molecule type" value="Genomic_DNA"/>
</dbReference>
<evidence type="ECO:0000256" key="2">
    <source>
        <dbReference type="ARBA" id="ARBA00022771"/>
    </source>
</evidence>
<reference evidence="7" key="1">
    <citation type="submission" date="2018-11" db="EMBL/GenBank/DDBJ databases">
        <authorList>
            <person name="Alioto T."/>
            <person name="Alioto T."/>
        </authorList>
    </citation>
    <scope>NUCLEOTIDE SEQUENCE</scope>
</reference>
<dbReference type="AlphaFoldDB" id="A0A8B6FQC1"/>
<dbReference type="InterPro" id="IPR013083">
    <property type="entry name" value="Znf_RING/FYVE/PHD"/>
</dbReference>
<dbReference type="PANTHER" id="PTHR25462:SF296">
    <property type="entry name" value="MEIOTIC P26, ISOFORM F"/>
    <property type="match status" value="1"/>
</dbReference>
<feature type="domain" description="RING-type" evidence="5">
    <location>
        <begin position="17"/>
        <end position="64"/>
    </location>
</feature>
<dbReference type="CDD" id="cd19757">
    <property type="entry name" value="Bbox1"/>
    <property type="match status" value="1"/>
</dbReference>
<protein>
    <submittedName>
        <fullName evidence="7">Tripartite motif-containing protein 2/3</fullName>
    </submittedName>
</protein>
<proteinExistence type="predicted"/>
<keyword evidence="3" id="KW-0862">Zinc</keyword>
<evidence type="ECO:0000313" key="7">
    <source>
        <dbReference type="EMBL" id="VDI53600.1"/>
    </source>
</evidence>
<dbReference type="PROSITE" id="PS50119">
    <property type="entry name" value="ZF_BBOX"/>
    <property type="match status" value="2"/>
</dbReference>
<dbReference type="PROSITE" id="PS50089">
    <property type="entry name" value="ZF_RING_2"/>
    <property type="match status" value="1"/>
</dbReference>
<evidence type="ECO:0000256" key="4">
    <source>
        <dbReference type="PROSITE-ProRule" id="PRU00024"/>
    </source>
</evidence>
<feature type="domain" description="B box-type" evidence="6">
    <location>
        <begin position="100"/>
        <end position="150"/>
    </location>
</feature>
<dbReference type="SMART" id="SM00184">
    <property type="entry name" value="RING"/>
    <property type="match status" value="1"/>
</dbReference>
<organism evidence="7 8">
    <name type="scientific">Mytilus galloprovincialis</name>
    <name type="common">Mediterranean mussel</name>
    <dbReference type="NCBI Taxonomy" id="29158"/>
    <lineage>
        <taxon>Eukaryota</taxon>
        <taxon>Metazoa</taxon>
        <taxon>Spiralia</taxon>
        <taxon>Lophotrochozoa</taxon>
        <taxon>Mollusca</taxon>
        <taxon>Bivalvia</taxon>
        <taxon>Autobranchia</taxon>
        <taxon>Pteriomorphia</taxon>
        <taxon>Mytilida</taxon>
        <taxon>Mytiloidea</taxon>
        <taxon>Mytilidae</taxon>
        <taxon>Mytilinae</taxon>
        <taxon>Mytilus</taxon>
    </lineage>
</organism>
<evidence type="ECO:0000313" key="8">
    <source>
        <dbReference type="Proteomes" id="UP000596742"/>
    </source>
</evidence>
<feature type="domain" description="B box-type" evidence="6">
    <location>
        <begin position="163"/>
        <end position="204"/>
    </location>
</feature>
<dbReference type="Pfam" id="PF13445">
    <property type="entry name" value="zf-RING_UBOX"/>
    <property type="match status" value="1"/>
</dbReference>
<dbReference type="PANTHER" id="PTHR25462">
    <property type="entry name" value="BONUS, ISOFORM C-RELATED"/>
    <property type="match status" value="1"/>
</dbReference>
<keyword evidence="2 4" id="KW-0863">Zinc-finger</keyword>
<gene>
    <name evidence="7" type="ORF">MGAL_10B066732</name>
</gene>
<dbReference type="OrthoDB" id="10066958at2759"/>
<dbReference type="InterPro" id="IPR027370">
    <property type="entry name" value="Znf-RING_euk"/>
</dbReference>
<dbReference type="SUPFAM" id="SSF57845">
    <property type="entry name" value="B-box zinc-binding domain"/>
    <property type="match status" value="1"/>
</dbReference>
<keyword evidence="1" id="KW-0479">Metal-binding</keyword>
<accession>A0A8B6FQC1</accession>
<dbReference type="SUPFAM" id="SSF57850">
    <property type="entry name" value="RING/U-box"/>
    <property type="match status" value="1"/>
</dbReference>
<dbReference type="InterPro" id="IPR047153">
    <property type="entry name" value="TRIM45/56/19-like"/>
</dbReference>
<dbReference type="Gene3D" id="3.30.160.60">
    <property type="entry name" value="Classic Zinc Finger"/>
    <property type="match status" value="1"/>
</dbReference>
<dbReference type="InterPro" id="IPR017907">
    <property type="entry name" value="Znf_RING_CS"/>
</dbReference>
<dbReference type="GO" id="GO:0008270">
    <property type="term" value="F:zinc ion binding"/>
    <property type="evidence" value="ECO:0007669"/>
    <property type="project" value="UniProtKB-KW"/>
</dbReference>
<sequence length="304" mass="34374">MATAVEVKDELSELLTCPICLEIFRVPKYLPCLHTFCESCICTFIISSVTKEKDKSGFMCPVCRKVVSLQEHPSNPETWALQLPINHLITSMMDLKDFTRSNKMCNACQLSSVSKTAVSWCTVCCEAYCIECVKDHRKFRMTLNHKIISIEELKSCESMVGKSGIVFCDEHPDKAIEVFCKDHSKSCCTLCATIYHRKCESVTTIDKATAGIKTATKTTELYQKLQQFSQEIDSSLKLNKNNKSEIETESTNIISEIDTLKSNIIKHLARMENEIKGELATKKGEILKALENEAMELTRSEMYC</sequence>
<keyword evidence="8" id="KW-1185">Reference proteome</keyword>
<dbReference type="InterPro" id="IPR000315">
    <property type="entry name" value="Znf_B-box"/>
</dbReference>
<dbReference type="Proteomes" id="UP000596742">
    <property type="component" value="Unassembled WGS sequence"/>
</dbReference>
<evidence type="ECO:0000259" key="5">
    <source>
        <dbReference type="PROSITE" id="PS50089"/>
    </source>
</evidence>
<name>A0A8B6FQC1_MYTGA</name>
<comment type="caution">
    <text evidence="7">The sequence shown here is derived from an EMBL/GenBank/DDBJ whole genome shotgun (WGS) entry which is preliminary data.</text>
</comment>
<evidence type="ECO:0000256" key="3">
    <source>
        <dbReference type="ARBA" id="ARBA00022833"/>
    </source>
</evidence>